<dbReference type="SMART" id="SM00354">
    <property type="entry name" value="HTH_LACI"/>
    <property type="match status" value="1"/>
</dbReference>
<feature type="domain" description="HTH lacI-type" evidence="4">
    <location>
        <begin position="6"/>
        <end position="60"/>
    </location>
</feature>
<dbReference type="PROSITE" id="PS50932">
    <property type="entry name" value="HTH_LACI_2"/>
    <property type="match status" value="1"/>
</dbReference>
<keyword evidence="1" id="KW-0805">Transcription regulation</keyword>
<evidence type="ECO:0000256" key="3">
    <source>
        <dbReference type="ARBA" id="ARBA00023163"/>
    </source>
</evidence>
<dbReference type="CDD" id="cd01545">
    <property type="entry name" value="PBP1_SalR"/>
    <property type="match status" value="1"/>
</dbReference>
<evidence type="ECO:0000256" key="1">
    <source>
        <dbReference type="ARBA" id="ARBA00023015"/>
    </source>
</evidence>
<name>A0A6J4TIT2_9SPHN</name>
<dbReference type="GO" id="GO:0000976">
    <property type="term" value="F:transcription cis-regulatory region binding"/>
    <property type="evidence" value="ECO:0007669"/>
    <property type="project" value="TreeGrafter"/>
</dbReference>
<proteinExistence type="predicted"/>
<organism evidence="5">
    <name type="scientific">uncultured Sphingomonadaceae bacterium</name>
    <dbReference type="NCBI Taxonomy" id="169976"/>
    <lineage>
        <taxon>Bacteria</taxon>
        <taxon>Pseudomonadati</taxon>
        <taxon>Pseudomonadota</taxon>
        <taxon>Alphaproteobacteria</taxon>
        <taxon>Sphingomonadales</taxon>
        <taxon>Sphingomonadaceae</taxon>
        <taxon>environmental samples</taxon>
    </lineage>
</organism>
<keyword evidence="2" id="KW-0238">DNA-binding</keyword>
<dbReference type="EMBL" id="CADCVX010000437">
    <property type="protein sequence ID" value="CAA9524585.1"/>
    <property type="molecule type" value="Genomic_DNA"/>
</dbReference>
<evidence type="ECO:0000313" key="5">
    <source>
        <dbReference type="EMBL" id="CAA9524585.1"/>
    </source>
</evidence>
<dbReference type="Pfam" id="PF13377">
    <property type="entry name" value="Peripla_BP_3"/>
    <property type="match status" value="1"/>
</dbReference>
<dbReference type="InterPro" id="IPR028082">
    <property type="entry name" value="Peripla_BP_I"/>
</dbReference>
<dbReference type="PROSITE" id="PS00356">
    <property type="entry name" value="HTH_LACI_1"/>
    <property type="match status" value="1"/>
</dbReference>
<dbReference type="SUPFAM" id="SSF53822">
    <property type="entry name" value="Periplasmic binding protein-like I"/>
    <property type="match status" value="1"/>
</dbReference>
<dbReference type="InterPro" id="IPR010982">
    <property type="entry name" value="Lambda_DNA-bd_dom_sf"/>
</dbReference>
<accession>A0A6J4TIT2</accession>
<dbReference type="SUPFAM" id="SSF47413">
    <property type="entry name" value="lambda repressor-like DNA-binding domains"/>
    <property type="match status" value="1"/>
</dbReference>
<dbReference type="AlphaFoldDB" id="A0A6J4TIT2"/>
<gene>
    <name evidence="5" type="ORF">AVDCRST_MAG91-2416</name>
</gene>
<evidence type="ECO:0000256" key="2">
    <source>
        <dbReference type="ARBA" id="ARBA00023125"/>
    </source>
</evidence>
<evidence type="ECO:0000259" key="4">
    <source>
        <dbReference type="PROSITE" id="PS50932"/>
    </source>
</evidence>
<dbReference type="GO" id="GO:0003700">
    <property type="term" value="F:DNA-binding transcription factor activity"/>
    <property type="evidence" value="ECO:0007669"/>
    <property type="project" value="TreeGrafter"/>
</dbReference>
<protein>
    <recommendedName>
        <fullName evidence="4">HTH lacI-type domain-containing protein</fullName>
    </recommendedName>
</protein>
<dbReference type="CDD" id="cd01392">
    <property type="entry name" value="HTH_LacI"/>
    <property type="match status" value="1"/>
</dbReference>
<keyword evidence="3" id="KW-0804">Transcription</keyword>
<dbReference type="Pfam" id="PF00356">
    <property type="entry name" value="LacI"/>
    <property type="match status" value="1"/>
</dbReference>
<dbReference type="Gene3D" id="3.40.50.2300">
    <property type="match status" value="2"/>
</dbReference>
<reference evidence="5" key="1">
    <citation type="submission" date="2020-02" db="EMBL/GenBank/DDBJ databases">
        <authorList>
            <person name="Meier V. D."/>
        </authorList>
    </citation>
    <scope>NUCLEOTIDE SEQUENCE</scope>
    <source>
        <strain evidence="5">AVDCRST_MAG91</strain>
    </source>
</reference>
<dbReference type="PANTHER" id="PTHR30146:SF153">
    <property type="entry name" value="LACTOSE OPERON REPRESSOR"/>
    <property type="match status" value="1"/>
</dbReference>
<dbReference type="InterPro" id="IPR046335">
    <property type="entry name" value="LacI/GalR-like_sensor"/>
</dbReference>
<dbReference type="Gene3D" id="1.10.260.40">
    <property type="entry name" value="lambda repressor-like DNA-binding domains"/>
    <property type="match status" value="1"/>
</dbReference>
<sequence>MNQARKTIHDVADLARVSIKTVSRVLNDEPGVRPDTRDRVRDAMASLNYQPSLHARGLAGRRSGLIALVIENPSANYFFDVQSGAMAKCREMRFRLLVQSCDDLGGDLVPEVMAMIEQTHVDGAVITPPLSANHDLISALDARGVPFVRIAPDGLAHASPIVEIDDEAAAREMAAFLLAAGHRSIGFIAGHPDHHSSTLRRNGFFAELAARGLDGGAVPVEQGFNTFASGLDAGRRLLGRAVRPTAIFASNDDMAAGVLFAAQEAGVAVPGQLSVSGFDDTQLASAVYPPLTTVHQPSYDMAFTATALLIDAIRGRDVPSSTSLRHTLVERGSTAPFSAG</sequence>
<dbReference type="PANTHER" id="PTHR30146">
    <property type="entry name" value="LACI-RELATED TRANSCRIPTIONAL REPRESSOR"/>
    <property type="match status" value="1"/>
</dbReference>
<dbReference type="InterPro" id="IPR000843">
    <property type="entry name" value="HTH_LacI"/>
</dbReference>